<evidence type="ECO:0000259" key="2">
    <source>
        <dbReference type="Pfam" id="PF09084"/>
    </source>
</evidence>
<dbReference type="Pfam" id="PF09084">
    <property type="entry name" value="NMT1"/>
    <property type="match status" value="1"/>
</dbReference>
<dbReference type="InterPro" id="IPR027939">
    <property type="entry name" value="NMT1/THI5"/>
</dbReference>
<keyword evidence="1" id="KW-0732">Signal</keyword>
<comment type="caution">
    <text evidence="3">The sequence shown here is derived from an EMBL/GenBank/DDBJ whole genome shotgun (WGS) entry which is preliminary data.</text>
</comment>
<evidence type="ECO:0000313" key="4">
    <source>
        <dbReference type="Proteomes" id="UP001138997"/>
    </source>
</evidence>
<dbReference type="SUPFAM" id="SSF53850">
    <property type="entry name" value="Periplasmic binding protein-like II"/>
    <property type="match status" value="1"/>
</dbReference>
<keyword evidence="4" id="KW-1185">Reference proteome</keyword>
<name>A0A9X1NES7_9ACTN</name>
<protein>
    <submittedName>
        <fullName evidence="3">ABC transporter substrate-binding protein</fullName>
    </submittedName>
</protein>
<feature type="chain" id="PRO_5040884550" evidence="1">
    <location>
        <begin position="20"/>
        <end position="332"/>
    </location>
</feature>
<dbReference type="InterPro" id="IPR015168">
    <property type="entry name" value="SsuA/THI5"/>
</dbReference>
<organism evidence="3 4">
    <name type="scientific">Kineosporia babensis</name>
    <dbReference type="NCBI Taxonomy" id="499548"/>
    <lineage>
        <taxon>Bacteria</taxon>
        <taxon>Bacillati</taxon>
        <taxon>Actinomycetota</taxon>
        <taxon>Actinomycetes</taxon>
        <taxon>Kineosporiales</taxon>
        <taxon>Kineosporiaceae</taxon>
        <taxon>Kineosporia</taxon>
    </lineage>
</organism>
<evidence type="ECO:0000256" key="1">
    <source>
        <dbReference type="SAM" id="SignalP"/>
    </source>
</evidence>
<feature type="domain" description="SsuA/THI5-like" evidence="2">
    <location>
        <begin position="50"/>
        <end position="256"/>
    </location>
</feature>
<dbReference type="PANTHER" id="PTHR31528:SF15">
    <property type="entry name" value="RIBOFLAVIN-BINDING PROTEIN RIBY"/>
    <property type="match status" value="1"/>
</dbReference>
<gene>
    <name evidence="3" type="ORF">LR394_22360</name>
</gene>
<dbReference type="Proteomes" id="UP001138997">
    <property type="component" value="Unassembled WGS sequence"/>
</dbReference>
<sequence length="332" mass="34943">MHRKAFAALGISTALALTACGSGSGDAGSVEGGLTPVNMAFEWTCEGTWAPIYSGLEQGIFEKNGIELSYDRGQGGSDTVPLVATGEFDVAELSAPPVIIGAGEELPITVIGAASTVGPVTILADASVKEPKDLEGKSLAVQTDQFEGGVWNAFVKATGLDESKVEVIPSDDATTTEFLDGKIDAMVIFYNTASTKEILDTRPDLTVMPMQEYVPTYGHTIVANNQWLNENGTAAKGFMTAFAESTKWVADNQAEALATLQENCAEVAPEALEFSLDAYLDNWKASADGYGSFTEQGLADTQKVLVDAGMAAEVPVSDFSSLDYQPDSPVLP</sequence>
<feature type="signal peptide" evidence="1">
    <location>
        <begin position="1"/>
        <end position="19"/>
    </location>
</feature>
<dbReference type="Gene3D" id="3.40.190.10">
    <property type="entry name" value="Periplasmic binding protein-like II"/>
    <property type="match status" value="2"/>
</dbReference>
<accession>A0A9X1NES7</accession>
<dbReference type="EMBL" id="JAJOMB010000012">
    <property type="protein sequence ID" value="MCD5313657.1"/>
    <property type="molecule type" value="Genomic_DNA"/>
</dbReference>
<dbReference type="PROSITE" id="PS51257">
    <property type="entry name" value="PROKAR_LIPOPROTEIN"/>
    <property type="match status" value="1"/>
</dbReference>
<dbReference type="GO" id="GO:0009228">
    <property type="term" value="P:thiamine biosynthetic process"/>
    <property type="evidence" value="ECO:0007669"/>
    <property type="project" value="InterPro"/>
</dbReference>
<reference evidence="3" key="1">
    <citation type="submission" date="2021-11" db="EMBL/GenBank/DDBJ databases">
        <title>Streptomyces corallinus and Kineosporia corallina sp. nov., two new coral-derived marine actinobacteria.</title>
        <authorList>
            <person name="Buangrab K."/>
            <person name="Sutthacheep M."/>
            <person name="Yeemin T."/>
            <person name="Harunari E."/>
            <person name="Igarashi Y."/>
            <person name="Sripreechasak P."/>
            <person name="Kanchanasin P."/>
            <person name="Tanasupawat S."/>
            <person name="Phongsopitanun W."/>
        </authorList>
    </citation>
    <scope>NUCLEOTIDE SEQUENCE</scope>
    <source>
        <strain evidence="3">JCM 31032</strain>
    </source>
</reference>
<proteinExistence type="predicted"/>
<evidence type="ECO:0000313" key="3">
    <source>
        <dbReference type="EMBL" id="MCD5313657.1"/>
    </source>
</evidence>
<dbReference type="RefSeq" id="WP_231445056.1">
    <property type="nucleotide sequence ID" value="NZ_JAJOMB010000012.1"/>
</dbReference>
<dbReference type="AlphaFoldDB" id="A0A9X1NES7"/>
<dbReference type="PANTHER" id="PTHR31528">
    <property type="entry name" value="4-AMINO-5-HYDROXYMETHYL-2-METHYLPYRIMIDINE PHOSPHATE SYNTHASE THI11-RELATED"/>
    <property type="match status" value="1"/>
</dbReference>